<reference evidence="3" key="2">
    <citation type="submission" date="2004-02" db="EMBL/GenBank/DDBJ databases">
        <authorList>
            <consortium name="Genoscope"/>
            <consortium name="Whitehead Institute Centre for Genome Research"/>
        </authorList>
    </citation>
    <scope>NUCLEOTIDE SEQUENCE</scope>
</reference>
<evidence type="ECO:0000256" key="2">
    <source>
        <dbReference type="SAM" id="MobiDB-lite"/>
    </source>
</evidence>
<dbReference type="OrthoDB" id="9389675at2759"/>
<dbReference type="KEGG" id="tng:GSTEN00022228G001"/>
<dbReference type="GO" id="GO:0032922">
    <property type="term" value="P:circadian regulation of gene expression"/>
    <property type="evidence" value="ECO:0007669"/>
    <property type="project" value="InterPro"/>
</dbReference>
<dbReference type="EMBL" id="CAAE01014703">
    <property type="protein sequence ID" value="CAG02970.1"/>
    <property type="molecule type" value="Genomic_DNA"/>
</dbReference>
<sequence>MNQLKEQLEERTRILQADIKTQQQELHDIKEKLHLANLQAQQPQQPQHQQPQPQGSGRPAPQGQPGVIRQLTGHHKPPSCGAHGSSPHPLLRESSSPSSQVQQRVARSGQAQPTVSMPIQTNVSLTMPFYSNPMMFSQTNTRSLQDTNQRHADGEFSQDGQLRMLLNQPMQTLVPSSSVTSQPSQCNMGISQSIYTLEQQIIAPSFSMQQVNCNAVLVPSPVFTSPIMIPHNSFITNQSHSAYHTQPQATQHSLQLQQPQQFFQMNQGLVHGGTTSTFLHTNVPQQSTVGYIQQPQQTQQVPQAQQQQVHLQHRQYQHSQSQAGSVADFRNMLTR</sequence>
<dbReference type="AlphaFoldDB" id="Q4S8R2"/>
<evidence type="ECO:0000256" key="1">
    <source>
        <dbReference type="ARBA" id="ARBA00023242"/>
    </source>
</evidence>
<gene>
    <name evidence="3" type="ORF">GSTENG00022228001</name>
</gene>
<organism evidence="3">
    <name type="scientific">Tetraodon nigroviridis</name>
    <name type="common">Spotted green pufferfish</name>
    <name type="synonym">Chelonodon nigroviridis</name>
    <dbReference type="NCBI Taxonomy" id="99883"/>
    <lineage>
        <taxon>Eukaryota</taxon>
        <taxon>Metazoa</taxon>
        <taxon>Chordata</taxon>
        <taxon>Craniata</taxon>
        <taxon>Vertebrata</taxon>
        <taxon>Euteleostomi</taxon>
        <taxon>Actinopterygii</taxon>
        <taxon>Neopterygii</taxon>
        <taxon>Teleostei</taxon>
        <taxon>Neoteleostei</taxon>
        <taxon>Acanthomorphata</taxon>
        <taxon>Eupercaria</taxon>
        <taxon>Tetraodontiformes</taxon>
        <taxon>Tetradontoidea</taxon>
        <taxon>Tetraodontidae</taxon>
        <taxon>Tetraodon</taxon>
    </lineage>
</organism>
<dbReference type="PANTHER" id="PTHR46055">
    <property type="entry name" value="CIRCADIAN LOCOMOTER OUTPUT CYCLES PROTEIN KAPUT"/>
    <property type="match status" value="1"/>
</dbReference>
<dbReference type="GO" id="GO:1990513">
    <property type="term" value="C:CLOCK-BMAL transcription complex"/>
    <property type="evidence" value="ECO:0007669"/>
    <property type="project" value="TreeGrafter"/>
</dbReference>
<feature type="compositionally biased region" description="Low complexity" evidence="2">
    <location>
        <begin position="39"/>
        <end position="66"/>
    </location>
</feature>
<keyword evidence="1" id="KW-0539">Nucleus</keyword>
<protein>
    <submittedName>
        <fullName evidence="3">(spotted green pufferfish) hypothetical protein</fullName>
    </submittedName>
</protein>
<dbReference type="GO" id="GO:0000978">
    <property type="term" value="F:RNA polymerase II cis-regulatory region sequence-specific DNA binding"/>
    <property type="evidence" value="ECO:0007669"/>
    <property type="project" value="TreeGrafter"/>
</dbReference>
<evidence type="ECO:0000313" key="3">
    <source>
        <dbReference type="EMBL" id="CAG02970.1"/>
    </source>
</evidence>
<comment type="caution">
    <text evidence="3">The sequence shown here is derived from an EMBL/GenBank/DDBJ whole genome shotgun (WGS) entry which is preliminary data.</text>
</comment>
<proteinExistence type="predicted"/>
<feature type="compositionally biased region" description="Low complexity" evidence="2">
    <location>
        <begin position="85"/>
        <end position="112"/>
    </location>
</feature>
<accession>Q4S8R2</accession>
<dbReference type="PANTHER" id="PTHR46055:SF4">
    <property type="entry name" value="CIRCADIAN CLOCK PROTEIN PASD1"/>
    <property type="match status" value="1"/>
</dbReference>
<reference evidence="3" key="1">
    <citation type="journal article" date="2004" name="Nature">
        <title>Genome duplication in the teleost fish Tetraodon nigroviridis reveals the early vertebrate proto-karyotype.</title>
        <authorList>
            <person name="Jaillon O."/>
            <person name="Aury J.-M."/>
            <person name="Brunet F."/>
            <person name="Petit J.-L."/>
            <person name="Stange-Thomann N."/>
            <person name="Mauceli E."/>
            <person name="Bouneau L."/>
            <person name="Fischer C."/>
            <person name="Ozouf-Costaz C."/>
            <person name="Bernot A."/>
            <person name="Nicaud S."/>
            <person name="Jaffe D."/>
            <person name="Fisher S."/>
            <person name="Lutfalla G."/>
            <person name="Dossat C."/>
            <person name="Segurens B."/>
            <person name="Dasilva C."/>
            <person name="Salanoubat M."/>
            <person name="Levy M."/>
            <person name="Boudet N."/>
            <person name="Castellano S."/>
            <person name="Anthouard V."/>
            <person name="Jubin C."/>
            <person name="Castelli V."/>
            <person name="Katinka M."/>
            <person name="Vacherie B."/>
            <person name="Biemont C."/>
            <person name="Skalli Z."/>
            <person name="Cattolico L."/>
            <person name="Poulain J."/>
            <person name="De Berardinis V."/>
            <person name="Cruaud C."/>
            <person name="Duprat S."/>
            <person name="Brottier P."/>
            <person name="Coutanceau J.-P."/>
            <person name="Gouzy J."/>
            <person name="Parra G."/>
            <person name="Lardier G."/>
            <person name="Chapple C."/>
            <person name="McKernan K.J."/>
            <person name="McEwan P."/>
            <person name="Bosak S."/>
            <person name="Kellis M."/>
            <person name="Volff J.-N."/>
            <person name="Guigo R."/>
            <person name="Zody M.C."/>
            <person name="Mesirov J."/>
            <person name="Lindblad-Toh K."/>
            <person name="Birren B."/>
            <person name="Nusbaum C."/>
            <person name="Kahn D."/>
            <person name="Robinson-Rechavi M."/>
            <person name="Laudet V."/>
            <person name="Schachter V."/>
            <person name="Quetier F."/>
            <person name="Saurin W."/>
            <person name="Scarpelli C."/>
            <person name="Wincker P."/>
            <person name="Lander E.S."/>
            <person name="Weissenbach J."/>
            <person name="Roest Crollius H."/>
        </authorList>
    </citation>
    <scope>NUCLEOTIDE SEQUENCE [LARGE SCALE GENOMIC DNA]</scope>
</reference>
<dbReference type="GO" id="GO:0000981">
    <property type="term" value="F:DNA-binding transcription factor activity, RNA polymerase II-specific"/>
    <property type="evidence" value="ECO:0007669"/>
    <property type="project" value="InterPro"/>
</dbReference>
<dbReference type="InterPro" id="IPR047230">
    <property type="entry name" value="CLOCK-like"/>
</dbReference>
<name>Q4S8R2_TETNG</name>
<feature type="region of interest" description="Disordered" evidence="2">
    <location>
        <begin position="35"/>
        <end position="117"/>
    </location>
</feature>